<protein>
    <submittedName>
        <fullName evidence="1">Uncharacterized protein</fullName>
    </submittedName>
</protein>
<comment type="caution">
    <text evidence="1">The sequence shown here is derived from an EMBL/GenBank/DDBJ whole genome shotgun (WGS) entry which is preliminary data.</text>
</comment>
<name>A0ABR3GID9_9PEZI</name>
<evidence type="ECO:0000313" key="2">
    <source>
        <dbReference type="Proteomes" id="UP001447188"/>
    </source>
</evidence>
<accession>A0ABR3GID9</accession>
<sequence>MIWHLRIFPSKYEATNIRALTIFWDKKAVAEPRIIELVHHEFSKDIPFSPVRQLHIQRHSTEGLAPLFIVELPTTGWQFILDSRKGVTQWYVNAISENHKYDTPMIHGFFSEKLVPFGWDLNNLLVALQRAFLWLPFQNPNVSLDHGNHYVVNILLKTRGPPTGLSTKFTTHFVSADAKLVDVFEILTGGRLSDRFALVQWVWLEETKKYVVLKSNRYSEARTQDMALKDAGWVGKEIWLFPTW</sequence>
<reference evidence="1 2" key="1">
    <citation type="submission" date="2024-02" db="EMBL/GenBank/DDBJ databases">
        <title>Discinaceae phylogenomics.</title>
        <authorList>
            <person name="Dirks A.C."/>
            <person name="James T.Y."/>
        </authorList>
    </citation>
    <scope>NUCLEOTIDE SEQUENCE [LARGE SCALE GENOMIC DNA]</scope>
    <source>
        <strain evidence="1 2">ACD0624</strain>
    </source>
</reference>
<dbReference type="Proteomes" id="UP001447188">
    <property type="component" value="Unassembled WGS sequence"/>
</dbReference>
<proteinExistence type="predicted"/>
<keyword evidence="2" id="KW-1185">Reference proteome</keyword>
<gene>
    <name evidence="1" type="ORF">Q9L58_005324</name>
</gene>
<evidence type="ECO:0000313" key="1">
    <source>
        <dbReference type="EMBL" id="KAL0635690.1"/>
    </source>
</evidence>
<organism evidence="1 2">
    <name type="scientific">Discina gigas</name>
    <dbReference type="NCBI Taxonomy" id="1032678"/>
    <lineage>
        <taxon>Eukaryota</taxon>
        <taxon>Fungi</taxon>
        <taxon>Dikarya</taxon>
        <taxon>Ascomycota</taxon>
        <taxon>Pezizomycotina</taxon>
        <taxon>Pezizomycetes</taxon>
        <taxon>Pezizales</taxon>
        <taxon>Discinaceae</taxon>
        <taxon>Discina</taxon>
    </lineage>
</organism>
<dbReference type="EMBL" id="JBBBZM010000064">
    <property type="protein sequence ID" value="KAL0635690.1"/>
    <property type="molecule type" value="Genomic_DNA"/>
</dbReference>